<dbReference type="InterPro" id="IPR006976">
    <property type="entry name" value="VanZ-like"/>
</dbReference>
<evidence type="ECO:0000259" key="2">
    <source>
        <dbReference type="Pfam" id="PF04892"/>
    </source>
</evidence>
<feature type="transmembrane region" description="Helical" evidence="1">
    <location>
        <begin position="7"/>
        <end position="25"/>
    </location>
</feature>
<dbReference type="PANTHER" id="PTHR36834">
    <property type="entry name" value="MEMBRANE PROTEIN-RELATED"/>
    <property type="match status" value="1"/>
</dbReference>
<proteinExistence type="predicted"/>
<dbReference type="KEGG" id="byl:A4V09_18520"/>
<organism evidence="3 4">
    <name type="scientific">Blautia pseudococcoides</name>
    <dbReference type="NCBI Taxonomy" id="1796616"/>
    <lineage>
        <taxon>Bacteria</taxon>
        <taxon>Bacillati</taxon>
        <taxon>Bacillota</taxon>
        <taxon>Clostridia</taxon>
        <taxon>Lachnospirales</taxon>
        <taxon>Lachnospiraceae</taxon>
        <taxon>Blautia</taxon>
    </lineage>
</organism>
<protein>
    <recommendedName>
        <fullName evidence="2">VanZ-like domain-containing protein</fullName>
    </recommendedName>
</protein>
<feature type="domain" description="VanZ-like" evidence="2">
    <location>
        <begin position="13"/>
        <end position="131"/>
    </location>
</feature>
<keyword evidence="4" id="KW-1185">Reference proteome</keyword>
<feature type="transmembrane region" description="Helical" evidence="1">
    <location>
        <begin position="142"/>
        <end position="164"/>
    </location>
</feature>
<keyword evidence="1" id="KW-0472">Membrane</keyword>
<sequence>MKNEKKITVALLIVYLLILSWIILFKLQFSFSALDHIRQINLLPFGGSVIANGKIDFDEIINNVIVFIPVGAYFSLLFKNKSVLKAIGSVLGISFVYEIIQFIFAIGASDITDLISNTLGGIIGIALVYVLSIVLKDKTHKILNRIAMVCTVLVVAFLFMLLAVNNMF</sequence>
<dbReference type="AlphaFoldDB" id="A0A1C7ID89"/>
<evidence type="ECO:0000313" key="4">
    <source>
        <dbReference type="Proteomes" id="UP000092574"/>
    </source>
</evidence>
<dbReference type="PANTHER" id="PTHR36834:SF2">
    <property type="entry name" value="MEMBRANE PROTEIN"/>
    <property type="match status" value="1"/>
</dbReference>
<keyword evidence="1" id="KW-0812">Transmembrane</keyword>
<dbReference type="OrthoDB" id="4822551at2"/>
<feature type="transmembrane region" description="Helical" evidence="1">
    <location>
        <begin position="60"/>
        <end position="78"/>
    </location>
</feature>
<feature type="transmembrane region" description="Helical" evidence="1">
    <location>
        <begin position="90"/>
        <end position="108"/>
    </location>
</feature>
<feature type="transmembrane region" description="Helical" evidence="1">
    <location>
        <begin position="114"/>
        <end position="135"/>
    </location>
</feature>
<keyword evidence="1" id="KW-1133">Transmembrane helix</keyword>
<name>A0A1C7ID89_9FIRM</name>
<dbReference type="EMBL" id="CP015405">
    <property type="protein sequence ID" value="ANU77565.1"/>
    <property type="molecule type" value="Genomic_DNA"/>
</dbReference>
<evidence type="ECO:0000256" key="1">
    <source>
        <dbReference type="SAM" id="Phobius"/>
    </source>
</evidence>
<gene>
    <name evidence="3" type="ORF">A4V09_18520</name>
</gene>
<evidence type="ECO:0000313" key="3">
    <source>
        <dbReference type="EMBL" id="ANU77565.1"/>
    </source>
</evidence>
<dbReference type="InterPro" id="IPR053150">
    <property type="entry name" value="Teicoplanin_resist-assoc"/>
</dbReference>
<dbReference type="RefSeq" id="WP_065543680.1">
    <property type="nucleotide sequence ID" value="NZ_CP015405.2"/>
</dbReference>
<dbReference type="Pfam" id="PF04892">
    <property type="entry name" value="VanZ"/>
    <property type="match status" value="1"/>
</dbReference>
<accession>A0A1C7ID89</accession>
<dbReference type="Proteomes" id="UP000092574">
    <property type="component" value="Chromosome"/>
</dbReference>
<reference evidence="3" key="1">
    <citation type="submission" date="2017-04" db="EMBL/GenBank/DDBJ databases">
        <title>Complete Genome Sequences of Twelve Strains of a Stable Defined Moderately Diverse Mouse Microbiota 2 (sDMDMm2).</title>
        <authorList>
            <person name="Uchimura Y."/>
            <person name="Wyss M."/>
            <person name="Brugiroux S."/>
            <person name="Limenitakis J.P."/>
            <person name="Stecher B."/>
            <person name="McCoy K.D."/>
            <person name="Macpherson A.J."/>
        </authorList>
    </citation>
    <scope>NUCLEOTIDE SEQUENCE</scope>
    <source>
        <strain evidence="3">YL58</strain>
    </source>
</reference>